<dbReference type="KEGG" id="cmt:CCM_06421"/>
<dbReference type="Proteomes" id="UP000001610">
    <property type="component" value="Unassembled WGS sequence"/>
</dbReference>
<proteinExistence type="predicted"/>
<dbReference type="PANTHER" id="PTHR22935">
    <property type="entry name" value="PENICILLIN-BINDING PROTEIN"/>
    <property type="match status" value="1"/>
</dbReference>
<evidence type="ECO:0000259" key="1">
    <source>
        <dbReference type="Pfam" id="PF00144"/>
    </source>
</evidence>
<name>G3JMB3_CORMM</name>
<keyword evidence="4" id="KW-1185">Reference proteome</keyword>
<dbReference type="Gene3D" id="3.40.710.10">
    <property type="entry name" value="DD-peptidase/beta-lactamase superfamily"/>
    <property type="match status" value="1"/>
</dbReference>
<evidence type="ECO:0000313" key="4">
    <source>
        <dbReference type="Proteomes" id="UP000001610"/>
    </source>
</evidence>
<feature type="domain" description="Beta-lactamase-related" evidence="1">
    <location>
        <begin position="171"/>
        <end position="477"/>
    </location>
</feature>
<dbReference type="HOGENOM" id="CLU_019706_0_0_1"/>
<gene>
    <name evidence="3" type="ORF">CCM_06421</name>
</gene>
<organism evidence="3 4">
    <name type="scientific">Cordyceps militaris (strain CM01)</name>
    <name type="common">Caterpillar fungus</name>
    <dbReference type="NCBI Taxonomy" id="983644"/>
    <lineage>
        <taxon>Eukaryota</taxon>
        <taxon>Fungi</taxon>
        <taxon>Dikarya</taxon>
        <taxon>Ascomycota</taxon>
        <taxon>Pezizomycotina</taxon>
        <taxon>Sordariomycetes</taxon>
        <taxon>Hypocreomycetidae</taxon>
        <taxon>Hypocreales</taxon>
        <taxon>Cordycipitaceae</taxon>
        <taxon>Cordyceps</taxon>
    </lineage>
</organism>
<dbReference type="InterPro" id="IPR012338">
    <property type="entry name" value="Beta-lactam/transpept-like"/>
</dbReference>
<dbReference type="RefSeq" id="XP_006671625.1">
    <property type="nucleotide sequence ID" value="XM_006671562.1"/>
</dbReference>
<dbReference type="InParanoid" id="G3JMB3"/>
<dbReference type="Pfam" id="PF00144">
    <property type="entry name" value="Beta-lactamase"/>
    <property type="match status" value="1"/>
</dbReference>
<dbReference type="EMBL" id="JH126403">
    <property type="protein sequence ID" value="EGX90001.1"/>
    <property type="molecule type" value="Genomic_DNA"/>
</dbReference>
<dbReference type="AlphaFoldDB" id="G3JMB3"/>
<reference evidence="3 4" key="1">
    <citation type="journal article" date="2011" name="Genome Biol.">
        <title>Genome sequence of the insect pathogenic fungus Cordyceps militaris, a valued traditional Chinese medicine.</title>
        <authorList>
            <person name="Zheng P."/>
            <person name="Xia Y."/>
            <person name="Xiao G."/>
            <person name="Xiong C."/>
            <person name="Hu X."/>
            <person name="Zhang S."/>
            <person name="Zheng H."/>
            <person name="Huang Y."/>
            <person name="Zhou Y."/>
            <person name="Wang S."/>
            <person name="Zhao G.P."/>
            <person name="Liu X."/>
            <person name="St Leger R.J."/>
            <person name="Wang C."/>
        </authorList>
    </citation>
    <scope>NUCLEOTIDE SEQUENCE [LARGE SCALE GENOMIC DNA]</scope>
    <source>
        <strain evidence="3 4">CM01</strain>
    </source>
</reference>
<sequence>MDNAYISCSTSRRPRLSGSGQICGTYAIDRSLYNVFLAAGRNDSVSGQYPNRHEAETPGIKTAAKMRSSGQVPAQLPSQRLKAALGDFITPTYPTPVDLSSNHSLVQASWKNLTSTLDKYLQGKLNASMGAAFTGVEDVTFSVGLFSLNDPKSARLQYHHAAPEIKNATVGTRKVDETSIYRVASVSKLVTVFAGLLELGDEDWHRPLTEINPSFKRDMAKNASAVDVIKTIQWDKITPWALATQLSGLPTLGFLGDVYDKAKTSEYGGPVVNTSSLGACVEKIYKGSLDCSIDEIISSLRDLPPTYLPWKTPIYSDLNFMLLGLAISDLTNKSIADVYSASIFSPLNMTSSSIRSQNTTLPREVVVGTPESYHLLDALPVTAPSGGVLSTLSDLRKLGLGILNSTLLGAEATDRWLKPVSHTASLSYSIGAPWEIYRYVHPDTGRVTDVYTKLGDAGSYGAALALIPQYDAGFAFLNGATSAARSEIALGILDAVTATVLPALEAEARAEAKRNFVGAYASAGGTLNATLKIGFNQSTDPTDVHSSLVVTEWMYNGTDILRNGIFFQGSAPRLEQSIVRPAANGRPRQVAFILSNYDQTPTYEAAGLGPWTGFYHSNGDFTYTGQQNYGGQPVRELVFDLDEKGAAVKCTPSYQRITLTRSKK</sequence>
<accession>G3JMB3</accession>
<dbReference type="InterPro" id="IPR001466">
    <property type="entry name" value="Beta-lactam-related"/>
</dbReference>
<dbReference type="OrthoDB" id="10250282at2759"/>
<protein>
    <submittedName>
        <fullName evidence="3">Alkaline D-peptidase, putative</fullName>
    </submittedName>
</protein>
<dbReference type="InterPro" id="IPR051478">
    <property type="entry name" value="Beta-lactamase-like_AB/R"/>
</dbReference>
<dbReference type="SUPFAM" id="SSF56601">
    <property type="entry name" value="beta-lactamase/transpeptidase-like"/>
    <property type="match status" value="1"/>
</dbReference>
<dbReference type="OMA" id="WEIYRYV"/>
<dbReference type="eggNOG" id="ENOG502SJKK">
    <property type="taxonomic scope" value="Eukaryota"/>
</dbReference>
<dbReference type="InterPro" id="IPR058664">
    <property type="entry name" value="ARB_00930-like_C"/>
</dbReference>
<dbReference type="VEuPathDB" id="FungiDB:CCM_06421"/>
<dbReference type="PANTHER" id="PTHR22935:SF97">
    <property type="entry name" value="BETA-LACTAMASE-RELATED DOMAIN-CONTAINING PROTEIN"/>
    <property type="match status" value="1"/>
</dbReference>
<dbReference type="Pfam" id="PF26335">
    <property type="entry name" value="ARB_00930_C"/>
    <property type="match status" value="1"/>
</dbReference>
<dbReference type="GeneID" id="18168435"/>
<evidence type="ECO:0000259" key="2">
    <source>
        <dbReference type="Pfam" id="PF26335"/>
    </source>
</evidence>
<feature type="domain" description="Beta-lactamase-like ARB-00930-like C-terminal" evidence="2">
    <location>
        <begin position="508"/>
        <end position="662"/>
    </location>
</feature>
<evidence type="ECO:0000313" key="3">
    <source>
        <dbReference type="EMBL" id="EGX90001.1"/>
    </source>
</evidence>